<accession>A0A975DKE1</accession>
<evidence type="ECO:0000256" key="4">
    <source>
        <dbReference type="ARBA" id="ARBA00023136"/>
    </source>
</evidence>
<dbReference type="PANTHER" id="PTHR43066:SF11">
    <property type="entry name" value="PEPTIDASE S54 RHOMBOID DOMAIN-CONTAINING PROTEIN"/>
    <property type="match status" value="1"/>
</dbReference>
<dbReference type="InterPro" id="IPR023826">
    <property type="entry name" value="Rhom-like_SP_proteobac"/>
</dbReference>
<gene>
    <name evidence="7" type="primary">rrtA</name>
    <name evidence="7" type="ORF">J5O05_01465</name>
</gene>
<dbReference type="Gene3D" id="1.20.1540.10">
    <property type="entry name" value="Rhomboid-like"/>
    <property type="match status" value="1"/>
</dbReference>
<dbReference type="Pfam" id="PF01694">
    <property type="entry name" value="Rhomboid"/>
    <property type="match status" value="1"/>
</dbReference>
<keyword evidence="3 5" id="KW-1133">Transmembrane helix</keyword>
<evidence type="ECO:0000256" key="2">
    <source>
        <dbReference type="ARBA" id="ARBA00022692"/>
    </source>
</evidence>
<sequence>MYNLPIERQYLLGPGILLAVLAVIFFTPLNGIFEFDRAAIESGQYWQLFTSQFTHSNLAHLLLNALGVVFIWSLHGEYTNAQRYLFNIMLLSIVTGTAIYLLSPSIHYYTGLSGVLHGVIIWGTLKDIKLGRKDGWLLLIGVIGKLSWEQIHGASDSIASLIESSVATDAHLFGAVAGCVLFLMFDLRKKPT</sequence>
<keyword evidence="2 5" id="KW-0812">Transmembrane</keyword>
<keyword evidence="7" id="KW-0378">Hydrolase</keyword>
<organism evidence="7 8">
    <name type="scientific">Pseudoalteromonas xiamenensis</name>
    <dbReference type="NCBI Taxonomy" id="882626"/>
    <lineage>
        <taxon>Bacteria</taxon>
        <taxon>Pseudomonadati</taxon>
        <taxon>Pseudomonadota</taxon>
        <taxon>Gammaproteobacteria</taxon>
        <taxon>Alteromonadales</taxon>
        <taxon>Pseudoalteromonadaceae</taxon>
        <taxon>Pseudoalteromonas</taxon>
    </lineage>
</organism>
<dbReference type="EC" id="3.4.21.-" evidence="7"/>
<feature type="transmembrane region" description="Helical" evidence="5">
    <location>
        <begin position="84"/>
        <end position="102"/>
    </location>
</feature>
<name>A0A975DKE1_9GAMM</name>
<dbReference type="Proteomes" id="UP000664904">
    <property type="component" value="Chromosome"/>
</dbReference>
<evidence type="ECO:0000259" key="6">
    <source>
        <dbReference type="Pfam" id="PF01694"/>
    </source>
</evidence>
<dbReference type="KEGG" id="pxi:J5O05_01465"/>
<dbReference type="InterPro" id="IPR022764">
    <property type="entry name" value="Peptidase_S54_rhomboid_dom"/>
</dbReference>
<dbReference type="AlphaFoldDB" id="A0A975DKE1"/>
<dbReference type="InterPro" id="IPR035952">
    <property type="entry name" value="Rhomboid-like_sf"/>
</dbReference>
<evidence type="ECO:0000313" key="7">
    <source>
        <dbReference type="EMBL" id="QTH72817.1"/>
    </source>
</evidence>
<dbReference type="GO" id="GO:0004252">
    <property type="term" value="F:serine-type endopeptidase activity"/>
    <property type="evidence" value="ECO:0007669"/>
    <property type="project" value="InterPro"/>
</dbReference>
<evidence type="ECO:0000256" key="5">
    <source>
        <dbReference type="SAM" id="Phobius"/>
    </source>
</evidence>
<proteinExistence type="predicted"/>
<dbReference type="EMBL" id="CP072133">
    <property type="protein sequence ID" value="QTH72817.1"/>
    <property type="molecule type" value="Genomic_DNA"/>
</dbReference>
<comment type="subcellular location">
    <subcellularLocation>
        <location evidence="1">Membrane</location>
        <topology evidence="1">Multi-pass membrane protein</topology>
    </subcellularLocation>
</comment>
<feature type="transmembrane region" description="Helical" evidence="5">
    <location>
        <begin position="170"/>
        <end position="187"/>
    </location>
</feature>
<evidence type="ECO:0000256" key="1">
    <source>
        <dbReference type="ARBA" id="ARBA00004141"/>
    </source>
</evidence>
<dbReference type="NCBIfam" id="TIGR03902">
    <property type="entry name" value="rhom_GG_sort"/>
    <property type="match status" value="1"/>
</dbReference>
<dbReference type="PANTHER" id="PTHR43066">
    <property type="entry name" value="RHOMBOID-RELATED PROTEIN"/>
    <property type="match status" value="1"/>
</dbReference>
<feature type="transmembrane region" description="Helical" evidence="5">
    <location>
        <begin position="12"/>
        <end position="33"/>
    </location>
</feature>
<evidence type="ECO:0000256" key="3">
    <source>
        <dbReference type="ARBA" id="ARBA00022989"/>
    </source>
</evidence>
<protein>
    <submittedName>
        <fullName evidence="7">Rhombosortase</fullName>
        <ecNumber evidence="7">3.4.21.-</ecNumber>
    </submittedName>
</protein>
<feature type="transmembrane region" description="Helical" evidence="5">
    <location>
        <begin position="53"/>
        <end position="72"/>
    </location>
</feature>
<keyword evidence="8" id="KW-1185">Reference proteome</keyword>
<feature type="domain" description="Peptidase S54 rhomboid" evidence="6">
    <location>
        <begin position="43"/>
        <end position="184"/>
    </location>
</feature>
<keyword evidence="4 5" id="KW-0472">Membrane</keyword>
<reference evidence="7" key="1">
    <citation type="submission" date="2021-03" db="EMBL/GenBank/DDBJ databases">
        <title>Complete Genome of Pseudoalteromonas xiamenensis STKMTI.2, a new potential marine bacterium producing anti-Vibrio compounds.</title>
        <authorList>
            <person name="Handayani D.P."/>
            <person name="Isnansetyo A."/>
            <person name="Istiqomah I."/>
            <person name="Jumina J."/>
        </authorList>
    </citation>
    <scope>NUCLEOTIDE SEQUENCE</scope>
    <source>
        <strain evidence="7">STKMTI.2</strain>
    </source>
</reference>
<dbReference type="GO" id="GO:0016020">
    <property type="term" value="C:membrane"/>
    <property type="evidence" value="ECO:0007669"/>
    <property type="project" value="UniProtKB-SubCell"/>
</dbReference>
<evidence type="ECO:0000313" key="8">
    <source>
        <dbReference type="Proteomes" id="UP000664904"/>
    </source>
</evidence>
<dbReference type="SUPFAM" id="SSF144091">
    <property type="entry name" value="Rhomboid-like"/>
    <property type="match status" value="1"/>
</dbReference>